<proteinExistence type="predicted"/>
<feature type="transmembrane region" description="Helical" evidence="6">
    <location>
        <begin position="350"/>
        <end position="368"/>
    </location>
</feature>
<sequence>MTEPKMPRAFGRLWSAATVSSLGDGAYLAALPLFAVALSSDPVVVSLVTVAALLPYPLLGLVGGALVDRWDRRRTMWLADAARALLLLVTVVAGAMGLIGIPALLLLAFLLGVGELFFDTAAQAYLPDLLARDRTLLRKANSRLRGASTAAGQFLGPPAGSFLFSVGRTLPFVVDAVSFVGSALLIRSLPKVPPPPREPGRSLWADAREGASYVLRDRVLLGLALRPAVGNFAYAGAEAVLALYARDVLGLHSVGYGLLLAAEALGGLIGAFLAGPLEKRLGTGTALTVTAVAEVAAMLVVGFASNGVGVGAAFVLCGCAMAATMVLGWSVRQAIVPARLMGRVGAASRLVSISAGPVGAVLGGWLASVAGLRAPYLAAAGVLAVMTVVVAGMTSNRRIEAALAAAAARPSEVSSVDG</sequence>
<evidence type="ECO:0000256" key="3">
    <source>
        <dbReference type="ARBA" id="ARBA00022692"/>
    </source>
</evidence>
<dbReference type="GO" id="GO:0022857">
    <property type="term" value="F:transmembrane transporter activity"/>
    <property type="evidence" value="ECO:0007669"/>
    <property type="project" value="InterPro"/>
</dbReference>
<accession>A0A1H8Y1V8</accession>
<evidence type="ECO:0000256" key="1">
    <source>
        <dbReference type="ARBA" id="ARBA00004651"/>
    </source>
</evidence>
<evidence type="ECO:0000256" key="6">
    <source>
        <dbReference type="SAM" id="Phobius"/>
    </source>
</evidence>
<evidence type="ECO:0000313" key="9">
    <source>
        <dbReference type="Proteomes" id="UP000198582"/>
    </source>
</evidence>
<feature type="transmembrane region" description="Helical" evidence="6">
    <location>
        <begin position="43"/>
        <end position="63"/>
    </location>
</feature>
<evidence type="ECO:0000256" key="2">
    <source>
        <dbReference type="ARBA" id="ARBA00022475"/>
    </source>
</evidence>
<dbReference type="AlphaFoldDB" id="A0A1H8Y1V8"/>
<dbReference type="PANTHER" id="PTHR23513">
    <property type="entry name" value="INTEGRAL MEMBRANE EFFLUX PROTEIN-RELATED"/>
    <property type="match status" value="1"/>
</dbReference>
<name>A0A1H8Y1V8_9PSEU</name>
<dbReference type="RefSeq" id="WP_177231500.1">
    <property type="nucleotide sequence ID" value="NZ_FOEF01000010.1"/>
</dbReference>
<feature type="transmembrane region" description="Helical" evidence="6">
    <location>
        <begin position="12"/>
        <end position="37"/>
    </location>
</feature>
<evidence type="ECO:0000256" key="5">
    <source>
        <dbReference type="ARBA" id="ARBA00023136"/>
    </source>
</evidence>
<feature type="transmembrane region" description="Helical" evidence="6">
    <location>
        <begin position="374"/>
        <end position="393"/>
    </location>
</feature>
<keyword evidence="5 6" id="KW-0472">Membrane</keyword>
<organism evidence="8 9">
    <name type="scientific">Amycolatopsis saalfeldensis</name>
    <dbReference type="NCBI Taxonomy" id="394193"/>
    <lineage>
        <taxon>Bacteria</taxon>
        <taxon>Bacillati</taxon>
        <taxon>Actinomycetota</taxon>
        <taxon>Actinomycetes</taxon>
        <taxon>Pseudonocardiales</taxon>
        <taxon>Pseudonocardiaceae</taxon>
        <taxon>Amycolatopsis</taxon>
    </lineage>
</organism>
<keyword evidence="2" id="KW-1003">Cell membrane</keyword>
<feature type="transmembrane region" description="Helical" evidence="6">
    <location>
        <begin position="84"/>
        <end position="111"/>
    </location>
</feature>
<evidence type="ECO:0000313" key="8">
    <source>
        <dbReference type="EMBL" id="SEP45983.1"/>
    </source>
</evidence>
<dbReference type="Proteomes" id="UP000198582">
    <property type="component" value="Unassembled WGS sequence"/>
</dbReference>
<protein>
    <submittedName>
        <fullName evidence="8">Fucose permease</fullName>
    </submittedName>
</protein>
<gene>
    <name evidence="8" type="ORF">SAMN04489732_110156</name>
</gene>
<evidence type="ECO:0000259" key="7">
    <source>
        <dbReference type="PROSITE" id="PS50850"/>
    </source>
</evidence>
<dbReference type="EMBL" id="FOEF01000010">
    <property type="protein sequence ID" value="SEP45983.1"/>
    <property type="molecule type" value="Genomic_DNA"/>
</dbReference>
<feature type="transmembrane region" description="Helical" evidence="6">
    <location>
        <begin position="256"/>
        <end position="274"/>
    </location>
</feature>
<reference evidence="8 9" key="1">
    <citation type="submission" date="2016-10" db="EMBL/GenBank/DDBJ databases">
        <authorList>
            <person name="de Groot N.N."/>
        </authorList>
    </citation>
    <scope>NUCLEOTIDE SEQUENCE [LARGE SCALE GENOMIC DNA]</scope>
    <source>
        <strain evidence="8 9">DSM 44993</strain>
    </source>
</reference>
<dbReference type="InterPro" id="IPR020846">
    <property type="entry name" value="MFS_dom"/>
</dbReference>
<dbReference type="PROSITE" id="PS50850">
    <property type="entry name" value="MFS"/>
    <property type="match status" value="1"/>
</dbReference>
<evidence type="ECO:0000256" key="4">
    <source>
        <dbReference type="ARBA" id="ARBA00022989"/>
    </source>
</evidence>
<keyword evidence="9" id="KW-1185">Reference proteome</keyword>
<feature type="domain" description="Major facilitator superfamily (MFS) profile" evidence="7">
    <location>
        <begin position="9"/>
        <end position="398"/>
    </location>
</feature>
<comment type="subcellular location">
    <subcellularLocation>
        <location evidence="1">Cell membrane</location>
        <topology evidence="1">Multi-pass membrane protein</topology>
    </subcellularLocation>
</comment>
<keyword evidence="4 6" id="KW-1133">Transmembrane helix</keyword>
<dbReference type="PANTHER" id="PTHR23513:SF6">
    <property type="entry name" value="MAJOR FACILITATOR SUPERFAMILY ASSOCIATED DOMAIN-CONTAINING PROTEIN"/>
    <property type="match status" value="1"/>
</dbReference>
<dbReference type="STRING" id="394193.SAMN04489732_110156"/>
<feature type="transmembrane region" description="Helical" evidence="6">
    <location>
        <begin position="286"/>
        <end position="304"/>
    </location>
</feature>
<dbReference type="SUPFAM" id="SSF103473">
    <property type="entry name" value="MFS general substrate transporter"/>
    <property type="match status" value="1"/>
</dbReference>
<keyword evidence="3 6" id="KW-0812">Transmembrane</keyword>
<dbReference type="InterPro" id="IPR011701">
    <property type="entry name" value="MFS"/>
</dbReference>
<dbReference type="InterPro" id="IPR036259">
    <property type="entry name" value="MFS_trans_sf"/>
</dbReference>
<dbReference type="Pfam" id="PF07690">
    <property type="entry name" value="MFS_1"/>
    <property type="match status" value="1"/>
</dbReference>
<dbReference type="Gene3D" id="1.20.1250.20">
    <property type="entry name" value="MFS general substrate transporter like domains"/>
    <property type="match status" value="1"/>
</dbReference>
<feature type="transmembrane region" description="Helical" evidence="6">
    <location>
        <begin position="310"/>
        <end position="329"/>
    </location>
</feature>
<dbReference type="CDD" id="cd06173">
    <property type="entry name" value="MFS_MefA_like"/>
    <property type="match status" value="1"/>
</dbReference>
<dbReference type="GO" id="GO:0005886">
    <property type="term" value="C:plasma membrane"/>
    <property type="evidence" value="ECO:0007669"/>
    <property type="project" value="UniProtKB-SubCell"/>
</dbReference>